<dbReference type="RefSeq" id="XP_020096683.1">
    <property type="nucleotide sequence ID" value="XM_020241094.1"/>
</dbReference>
<dbReference type="InterPro" id="IPR008507">
    <property type="entry name" value="DUF789"/>
</dbReference>
<protein>
    <submittedName>
        <fullName evidence="2 3">Uncharacterized protein LOC109715874</fullName>
    </submittedName>
</protein>
<accession>A0A6P5FL77</accession>
<dbReference type="GeneID" id="109715874"/>
<dbReference type="PANTHER" id="PTHR32010:SF23">
    <property type="entry name" value="IG-LIKE DOMAIN-CONTAINING PROTEIN"/>
    <property type="match status" value="1"/>
</dbReference>
<dbReference type="OrthoDB" id="1920576at2759"/>
<evidence type="ECO:0000313" key="1">
    <source>
        <dbReference type="Proteomes" id="UP000515123"/>
    </source>
</evidence>
<evidence type="ECO:0000313" key="2">
    <source>
        <dbReference type="RefSeq" id="XP_020096683.1"/>
    </source>
</evidence>
<evidence type="ECO:0000313" key="3">
    <source>
        <dbReference type="RefSeq" id="XP_020096684.1"/>
    </source>
</evidence>
<proteinExistence type="predicted"/>
<gene>
    <name evidence="2 3" type="primary">LOC109715874</name>
</gene>
<dbReference type="AlphaFoldDB" id="A0A6P5FL77"/>
<keyword evidence="1" id="KW-1185">Reference proteome</keyword>
<reference evidence="1" key="1">
    <citation type="journal article" date="2015" name="Nat. Genet.">
        <title>The pineapple genome and the evolution of CAM photosynthesis.</title>
        <authorList>
            <person name="Ming R."/>
            <person name="VanBuren R."/>
            <person name="Wai C.M."/>
            <person name="Tang H."/>
            <person name="Schatz M.C."/>
            <person name="Bowers J.E."/>
            <person name="Lyons E."/>
            <person name="Wang M.L."/>
            <person name="Chen J."/>
            <person name="Biggers E."/>
            <person name="Zhang J."/>
            <person name="Huang L."/>
            <person name="Zhang L."/>
            <person name="Miao W."/>
            <person name="Zhang J."/>
            <person name="Ye Z."/>
            <person name="Miao C."/>
            <person name="Lin Z."/>
            <person name="Wang H."/>
            <person name="Zhou H."/>
            <person name="Yim W.C."/>
            <person name="Priest H.D."/>
            <person name="Zheng C."/>
            <person name="Woodhouse M."/>
            <person name="Edger P.P."/>
            <person name="Guyot R."/>
            <person name="Guo H.B."/>
            <person name="Guo H."/>
            <person name="Zheng G."/>
            <person name="Singh R."/>
            <person name="Sharma A."/>
            <person name="Min X."/>
            <person name="Zheng Y."/>
            <person name="Lee H."/>
            <person name="Gurtowski J."/>
            <person name="Sedlazeck F.J."/>
            <person name="Harkess A."/>
            <person name="McKain M.R."/>
            <person name="Liao Z."/>
            <person name="Fang J."/>
            <person name="Liu J."/>
            <person name="Zhang X."/>
            <person name="Zhang Q."/>
            <person name="Hu W."/>
            <person name="Qin Y."/>
            <person name="Wang K."/>
            <person name="Chen L.Y."/>
            <person name="Shirley N."/>
            <person name="Lin Y.R."/>
            <person name="Liu L.Y."/>
            <person name="Hernandez A.G."/>
            <person name="Wright C.L."/>
            <person name="Bulone V."/>
            <person name="Tuskan G.A."/>
            <person name="Heath K."/>
            <person name="Zee F."/>
            <person name="Moore P.H."/>
            <person name="Sunkar R."/>
            <person name="Leebens-Mack J.H."/>
            <person name="Mockler T."/>
            <person name="Bennetzen J.L."/>
            <person name="Freeling M."/>
            <person name="Sankoff D."/>
            <person name="Paterson A.H."/>
            <person name="Zhu X."/>
            <person name="Yang X."/>
            <person name="Smith J.A."/>
            <person name="Cushman J.C."/>
            <person name="Paull R.E."/>
            <person name="Yu Q."/>
        </authorList>
    </citation>
    <scope>NUCLEOTIDE SEQUENCE [LARGE SCALE GENOMIC DNA]</scope>
    <source>
        <strain evidence="1">cv. F153</strain>
    </source>
</reference>
<sequence>MMGNPIEVSKAVKVEENPILTGYSCDGVGFVGLATNSSDINKPGKKSKKNRKKKANLLKNHHLDANAASKSPALVNTHSSSIEGFDCVALMRGPDECKQFNATISLKSSTEDSPMNFAKFDDSCNKEVKVTDPGLEFISPTGWDQMDSGIGKSGEFEAKPAVSSSCHDGSAILENGSYAPSSYGTKRLNSTYASQISRDKHKQFRNRNTRFVWRKTGRKTGSVETCGINRSYLGDGLLPCPEFSYAFRNGPQHRAKELGISNGEVKQKSWGWAEAVLTEQAFGHSFRAAFGQKLPIPVNGFCGKSNQRLDQPINVEKNICNNTDLWDCMSNLHRPPFRPYISCKGNLCASADQRSYIDGQRISHRNHHSSFDSSELYHFGFAPLAGRTHMQIYETVPMNKHVLGEALNISRDHSVKSLECLETGHPYVLYSGDCFTDKIAPIHNRHSMPKASIHRKETEITGQRDAYEEKCFKDSKSDRCGSCFDQNSLSIGIFSEKAAQALVAAYRLQITCENVQNATGSPIAEFEKVLCSASPVIVSSFDRRLNRDAVLRDVWSWYEGPGNYGLEVKAEDLSQISEGLERKAISFRAYFVPLLSAVQLFDPVKPSCVDNSTSTNCLSDDSEVIFEYFEQEPPQNRKPLYSKIKEIIEDGSSSSQVFGNPSKLDCMKLRDVHPASWYSVAWYPIYRIPEGSLHAAFLTYHSLGHLVFRHSVSDSVEKSSFCVESPVLGMQSYNAQGECWFHSVKPTGSVSIEGKQFDFSELVKERLRALEETAAVFARGRVRKNHKIAANMHPDYEFFISRKR</sequence>
<dbReference type="Proteomes" id="UP000515123">
    <property type="component" value="Linkage group 9"/>
</dbReference>
<reference evidence="2 3" key="2">
    <citation type="submission" date="2025-04" db="UniProtKB">
        <authorList>
            <consortium name="RefSeq"/>
        </authorList>
    </citation>
    <scope>IDENTIFICATION</scope>
    <source>
        <tissue evidence="2 3">Leaf</tissue>
    </source>
</reference>
<dbReference type="PANTHER" id="PTHR32010">
    <property type="entry name" value="PHOTOSYSTEM II STABILITY/ASSEMBLY FACTOR HCF136, CHLOROPLASTIC"/>
    <property type="match status" value="1"/>
</dbReference>
<dbReference type="RefSeq" id="XP_020096684.1">
    <property type="nucleotide sequence ID" value="XM_020241095.1"/>
</dbReference>
<name>A0A6P5FL77_ANACO</name>
<dbReference type="Pfam" id="PF05623">
    <property type="entry name" value="DUF789"/>
    <property type="match status" value="2"/>
</dbReference>
<organism evidence="3">
    <name type="scientific">Ananas comosus</name>
    <name type="common">Pineapple</name>
    <name type="synonym">Ananas ananas</name>
    <dbReference type="NCBI Taxonomy" id="4615"/>
    <lineage>
        <taxon>Eukaryota</taxon>
        <taxon>Viridiplantae</taxon>
        <taxon>Streptophyta</taxon>
        <taxon>Embryophyta</taxon>
        <taxon>Tracheophyta</taxon>
        <taxon>Spermatophyta</taxon>
        <taxon>Magnoliopsida</taxon>
        <taxon>Liliopsida</taxon>
        <taxon>Poales</taxon>
        <taxon>Bromeliaceae</taxon>
        <taxon>Bromelioideae</taxon>
        <taxon>Ananas</taxon>
    </lineage>
</organism>